<name>A0A068UEW9_COFCA</name>
<dbReference type="InterPro" id="IPR029006">
    <property type="entry name" value="ADF-H/Gelsolin-like_dom_sf"/>
</dbReference>
<dbReference type="SUPFAM" id="SSF55753">
    <property type="entry name" value="Actin depolymerizing proteins"/>
    <property type="match status" value="1"/>
</dbReference>
<dbReference type="Proteomes" id="UP000295252">
    <property type="component" value="Chromosome VII"/>
</dbReference>
<accession>A0A068UEW9</accession>
<gene>
    <name evidence="1" type="ORF">GSCOC_T00021561001</name>
</gene>
<dbReference type="InParanoid" id="A0A068UEW9"/>
<evidence type="ECO:0000313" key="2">
    <source>
        <dbReference type="Proteomes" id="UP000295252"/>
    </source>
</evidence>
<keyword evidence="2" id="KW-1185">Reference proteome</keyword>
<dbReference type="PhylomeDB" id="A0A068UEW9"/>
<organism evidence="1 2">
    <name type="scientific">Coffea canephora</name>
    <name type="common">Robusta coffee</name>
    <dbReference type="NCBI Taxonomy" id="49390"/>
    <lineage>
        <taxon>Eukaryota</taxon>
        <taxon>Viridiplantae</taxon>
        <taxon>Streptophyta</taxon>
        <taxon>Embryophyta</taxon>
        <taxon>Tracheophyta</taxon>
        <taxon>Spermatophyta</taxon>
        <taxon>Magnoliopsida</taxon>
        <taxon>eudicotyledons</taxon>
        <taxon>Gunneridae</taxon>
        <taxon>Pentapetalae</taxon>
        <taxon>asterids</taxon>
        <taxon>lamiids</taxon>
        <taxon>Gentianales</taxon>
        <taxon>Rubiaceae</taxon>
        <taxon>Ixoroideae</taxon>
        <taxon>Gardenieae complex</taxon>
        <taxon>Bertiereae - Coffeeae clade</taxon>
        <taxon>Coffeeae</taxon>
        <taxon>Coffea</taxon>
    </lineage>
</organism>
<dbReference type="AlphaFoldDB" id="A0A068UEW9"/>
<evidence type="ECO:0000313" key="1">
    <source>
        <dbReference type="EMBL" id="CDP06163.1"/>
    </source>
</evidence>
<sequence length="77" mass="9545">MFLFVGSFFHKYLLCCPYHFFIELNFHYTETNIWRIENFQTVSLPKSDYDKFYLHDSYIVFHVHTTSNISYLYNIHF</sequence>
<dbReference type="EMBL" id="HG739103">
    <property type="protein sequence ID" value="CDP06163.1"/>
    <property type="molecule type" value="Genomic_DNA"/>
</dbReference>
<proteinExistence type="predicted"/>
<dbReference type="STRING" id="49390.A0A068UEW9"/>
<dbReference type="Gramene" id="CDP06163">
    <property type="protein sequence ID" value="CDP06163"/>
    <property type="gene ID" value="GSCOC_T00021561001"/>
</dbReference>
<dbReference type="Gene3D" id="3.40.20.10">
    <property type="entry name" value="Severin"/>
    <property type="match status" value="1"/>
</dbReference>
<protein>
    <submittedName>
        <fullName evidence="1">Uncharacterized protein</fullName>
    </submittedName>
</protein>
<reference evidence="2" key="1">
    <citation type="journal article" date="2014" name="Science">
        <title>The coffee genome provides insight into the convergent evolution of caffeine biosynthesis.</title>
        <authorList>
            <person name="Denoeud F."/>
            <person name="Carretero-Paulet L."/>
            <person name="Dereeper A."/>
            <person name="Droc G."/>
            <person name="Guyot R."/>
            <person name="Pietrella M."/>
            <person name="Zheng C."/>
            <person name="Alberti A."/>
            <person name="Anthony F."/>
            <person name="Aprea G."/>
            <person name="Aury J.M."/>
            <person name="Bento P."/>
            <person name="Bernard M."/>
            <person name="Bocs S."/>
            <person name="Campa C."/>
            <person name="Cenci A."/>
            <person name="Combes M.C."/>
            <person name="Crouzillat D."/>
            <person name="Da Silva C."/>
            <person name="Daddiego L."/>
            <person name="De Bellis F."/>
            <person name="Dussert S."/>
            <person name="Garsmeur O."/>
            <person name="Gayraud T."/>
            <person name="Guignon V."/>
            <person name="Jahn K."/>
            <person name="Jamilloux V."/>
            <person name="Joet T."/>
            <person name="Labadie K."/>
            <person name="Lan T."/>
            <person name="Leclercq J."/>
            <person name="Lepelley M."/>
            <person name="Leroy T."/>
            <person name="Li L.T."/>
            <person name="Librado P."/>
            <person name="Lopez L."/>
            <person name="Munoz A."/>
            <person name="Noel B."/>
            <person name="Pallavicini A."/>
            <person name="Perrotta G."/>
            <person name="Poncet V."/>
            <person name="Pot D."/>
            <person name="Priyono X."/>
            <person name="Rigoreau M."/>
            <person name="Rouard M."/>
            <person name="Rozas J."/>
            <person name="Tranchant-Dubreuil C."/>
            <person name="VanBuren R."/>
            <person name="Zhang Q."/>
            <person name="Andrade A.C."/>
            <person name="Argout X."/>
            <person name="Bertrand B."/>
            <person name="de Kochko A."/>
            <person name="Graziosi G."/>
            <person name="Henry R.J."/>
            <person name="Jayarama X."/>
            <person name="Ming R."/>
            <person name="Nagai C."/>
            <person name="Rounsley S."/>
            <person name="Sankoff D."/>
            <person name="Giuliano G."/>
            <person name="Albert V.A."/>
            <person name="Wincker P."/>
            <person name="Lashermes P."/>
        </authorList>
    </citation>
    <scope>NUCLEOTIDE SEQUENCE [LARGE SCALE GENOMIC DNA]</scope>
    <source>
        <strain evidence="2">cv. DH200-94</strain>
    </source>
</reference>